<comment type="caution">
    <text evidence="1">The sequence shown here is derived from an EMBL/GenBank/DDBJ whole genome shotgun (WGS) entry which is preliminary data.</text>
</comment>
<dbReference type="AlphaFoldDB" id="A0A8J3ZK79"/>
<protein>
    <submittedName>
        <fullName evidence="1">Uncharacterized protein</fullName>
    </submittedName>
</protein>
<dbReference type="EMBL" id="BOPG01000114">
    <property type="protein sequence ID" value="GIJ64323.1"/>
    <property type="molecule type" value="Genomic_DNA"/>
</dbReference>
<dbReference type="Proteomes" id="UP000612585">
    <property type="component" value="Unassembled WGS sequence"/>
</dbReference>
<proteinExistence type="predicted"/>
<evidence type="ECO:0000313" key="2">
    <source>
        <dbReference type="Proteomes" id="UP000612585"/>
    </source>
</evidence>
<evidence type="ECO:0000313" key="1">
    <source>
        <dbReference type="EMBL" id="GIJ64323.1"/>
    </source>
</evidence>
<dbReference type="RefSeq" id="WP_204012660.1">
    <property type="nucleotide sequence ID" value="NZ_BOPG01000114.1"/>
</dbReference>
<gene>
    <name evidence="1" type="ORF">Vau01_118390</name>
</gene>
<keyword evidence="2" id="KW-1185">Reference proteome</keyword>
<name>A0A8J3ZK79_9ACTN</name>
<organism evidence="1 2">
    <name type="scientific">Virgisporangium aurantiacum</name>
    <dbReference type="NCBI Taxonomy" id="175570"/>
    <lineage>
        <taxon>Bacteria</taxon>
        <taxon>Bacillati</taxon>
        <taxon>Actinomycetota</taxon>
        <taxon>Actinomycetes</taxon>
        <taxon>Micromonosporales</taxon>
        <taxon>Micromonosporaceae</taxon>
        <taxon>Virgisporangium</taxon>
    </lineage>
</organism>
<reference evidence="1" key="1">
    <citation type="submission" date="2021-01" db="EMBL/GenBank/DDBJ databases">
        <title>Whole genome shotgun sequence of Virgisporangium aurantiacum NBRC 16421.</title>
        <authorList>
            <person name="Komaki H."/>
            <person name="Tamura T."/>
        </authorList>
    </citation>
    <scope>NUCLEOTIDE SEQUENCE</scope>
    <source>
        <strain evidence="1">NBRC 16421</strain>
    </source>
</reference>
<accession>A0A8J3ZK79</accession>
<sequence length="318" mass="34313">MGASVEIYVKYAGEGQALARRVAELLEVTGYFWSERGFVLAVAAERWIGFSGWAHVDIDATVLGEDGEPGPAEGTAFSPYEFELALSLRGPLERLGWVVFDRLTELGLPMAYGGDGSVFADFLPCRGVRMFPPRTDVEEPGRSWWFEPRLHTNPVALWRVEPPSPPAPAGRAMVFETANLLQMVPVLREDRMWRWGTPVASALIAIGARDIGMLLGSVLGTTARPGRADRAAITEDLIHSPAQSTVDFGSRTVSVEVRSDGAEVVAFPRGPHPGGPEEAASGPVVGALIRRCDAAVEPTILGELVLGLLAALRSRMRD</sequence>